<protein>
    <submittedName>
        <fullName evidence="2">Uncharacterized protein</fullName>
    </submittedName>
</protein>
<reference evidence="2 3" key="1">
    <citation type="submission" date="2016-06" db="EMBL/GenBank/DDBJ databases">
        <title>The Draft Genome Sequence and Annotation of the Desert Woodrat Neotoma lepida.</title>
        <authorList>
            <person name="Campbell M."/>
            <person name="Oakeson K.F."/>
            <person name="Yandell M."/>
            <person name="Halpert J.R."/>
            <person name="Dearing D."/>
        </authorList>
    </citation>
    <scope>NUCLEOTIDE SEQUENCE [LARGE SCALE GENOMIC DNA]</scope>
    <source>
        <strain evidence="2">417</strain>
        <tissue evidence="2">Liver</tissue>
    </source>
</reference>
<keyword evidence="3" id="KW-1185">Reference proteome</keyword>
<dbReference type="EMBL" id="LZPO01066296">
    <property type="protein sequence ID" value="OBS70568.1"/>
    <property type="molecule type" value="Genomic_DNA"/>
</dbReference>
<feature type="compositionally biased region" description="Basic and acidic residues" evidence="1">
    <location>
        <begin position="45"/>
        <end position="67"/>
    </location>
</feature>
<evidence type="ECO:0000313" key="3">
    <source>
        <dbReference type="Proteomes" id="UP000092124"/>
    </source>
</evidence>
<sequence length="188" mass="21480">MCKGLEVAKIRHKPYFTTKRLNTFFQTQRPLKSRRRTEEEEEEEGEKRRGERREGKGREEKRREGKKNWVKPVGHLRSTDAHSLFCVAPNDCSIHGLLSLRQCLSPFLPLPSSLAVTHGTRESRQQYPKRVVSGWGWEVRVASSASQNPKNEETPCLAGRNQQLEPEEVSLGQSEQLLPLPGKKPPAM</sequence>
<feature type="region of interest" description="Disordered" evidence="1">
    <location>
        <begin position="27"/>
        <end position="67"/>
    </location>
</feature>
<comment type="caution">
    <text evidence="2">The sequence shown here is derived from an EMBL/GenBank/DDBJ whole genome shotgun (WGS) entry which is preliminary data.</text>
</comment>
<name>A0A1A6GW60_NEOLE</name>
<feature type="region of interest" description="Disordered" evidence="1">
    <location>
        <begin position="143"/>
        <end position="188"/>
    </location>
</feature>
<evidence type="ECO:0000313" key="2">
    <source>
        <dbReference type="EMBL" id="OBS70568.1"/>
    </source>
</evidence>
<evidence type="ECO:0000256" key="1">
    <source>
        <dbReference type="SAM" id="MobiDB-lite"/>
    </source>
</evidence>
<gene>
    <name evidence="2" type="ORF">A6R68_00893</name>
</gene>
<accession>A0A1A6GW60</accession>
<dbReference type="Proteomes" id="UP000092124">
    <property type="component" value="Unassembled WGS sequence"/>
</dbReference>
<organism evidence="2 3">
    <name type="scientific">Neotoma lepida</name>
    <name type="common">Desert woodrat</name>
    <dbReference type="NCBI Taxonomy" id="56216"/>
    <lineage>
        <taxon>Eukaryota</taxon>
        <taxon>Metazoa</taxon>
        <taxon>Chordata</taxon>
        <taxon>Craniata</taxon>
        <taxon>Vertebrata</taxon>
        <taxon>Euteleostomi</taxon>
        <taxon>Mammalia</taxon>
        <taxon>Eutheria</taxon>
        <taxon>Euarchontoglires</taxon>
        <taxon>Glires</taxon>
        <taxon>Rodentia</taxon>
        <taxon>Myomorpha</taxon>
        <taxon>Muroidea</taxon>
        <taxon>Cricetidae</taxon>
        <taxon>Neotominae</taxon>
        <taxon>Neotoma</taxon>
    </lineage>
</organism>
<proteinExistence type="predicted"/>
<dbReference type="AlphaFoldDB" id="A0A1A6GW60"/>